<keyword evidence="3" id="KW-0663">Pyridoxal phosphate</keyword>
<reference evidence="5 6" key="1">
    <citation type="submission" date="2018-11" db="EMBL/GenBank/DDBJ databases">
        <title>Clostridium sp. nov., a member of the family Erysipelotrichaceae isolated from pig faeces.</title>
        <authorList>
            <person name="Chang Y.-H."/>
        </authorList>
    </citation>
    <scope>NUCLEOTIDE SEQUENCE [LARGE SCALE GENOMIC DNA]</scope>
    <source>
        <strain evidence="5 6">YH-panp20</strain>
    </source>
</reference>
<accession>A0A3N0I4Z1</accession>
<name>A0A3N0I4Z1_9FIRM</name>
<proteinExistence type="inferred from homology"/>
<organism evidence="5 6">
    <name type="scientific">Absicoccus porci</name>
    <dbReference type="NCBI Taxonomy" id="2486576"/>
    <lineage>
        <taxon>Bacteria</taxon>
        <taxon>Bacillati</taxon>
        <taxon>Bacillota</taxon>
        <taxon>Erysipelotrichia</taxon>
        <taxon>Erysipelotrichales</taxon>
        <taxon>Erysipelotrichaceae</taxon>
        <taxon>Absicoccus</taxon>
    </lineage>
</organism>
<dbReference type="InterPro" id="IPR001597">
    <property type="entry name" value="ArAA_b-elim_lyase/Thr_aldolase"/>
</dbReference>
<feature type="domain" description="Aromatic amino acid beta-eliminating lyase/threonine aldolase" evidence="4">
    <location>
        <begin position="55"/>
        <end position="290"/>
    </location>
</feature>
<evidence type="ECO:0000256" key="2">
    <source>
        <dbReference type="ARBA" id="ARBA00006966"/>
    </source>
</evidence>
<sequence length="347" mass="38909">MLYFRNDYQVGCIPEIMKALEANNSNIYMPHGQDVECQKAKDVLQSKMPDVHIDVHFVSGGTIANATIFKAILKPYEAVIACKTAHIATREAGAIEATGHKVIIVDDNDGKITPAAIEKTFNQHMLGYGMMVYPKAVFISNATEMGTIYSEDELHAIHDKCKELGLYLILDGERLGVTLMSGVGYTLNDIAKLCDIFTIGISKNGGLFGSAIVITNPELEDGFPFVMKQTGAIMAKSWLIGLQFQVLFQDDTFYQLAKHEDELSIQLQNALHNLGYPLLMKAYTNQVFPILTNEQFEYLSERVDFDIWDEWEGQYIIRLVTGFTTTQQDINDLCEVLKETAKIKLKK</sequence>
<dbReference type="GO" id="GO:0006520">
    <property type="term" value="P:amino acid metabolic process"/>
    <property type="evidence" value="ECO:0007669"/>
    <property type="project" value="InterPro"/>
</dbReference>
<evidence type="ECO:0000313" key="5">
    <source>
        <dbReference type="EMBL" id="RNM31570.1"/>
    </source>
</evidence>
<dbReference type="InterPro" id="IPR015424">
    <property type="entry name" value="PyrdxlP-dep_Trfase"/>
</dbReference>
<dbReference type="Gene3D" id="3.90.1150.10">
    <property type="entry name" value="Aspartate Aminotransferase, domain 1"/>
    <property type="match status" value="1"/>
</dbReference>
<dbReference type="OrthoDB" id="9774495at2"/>
<dbReference type="RefSeq" id="WP_128519733.1">
    <property type="nucleotide sequence ID" value="NZ_RJQC01000001.1"/>
</dbReference>
<keyword evidence="5" id="KW-0032">Aminotransferase</keyword>
<evidence type="ECO:0000313" key="6">
    <source>
        <dbReference type="Proteomes" id="UP000276568"/>
    </source>
</evidence>
<dbReference type="AlphaFoldDB" id="A0A3N0I4Z1"/>
<dbReference type="InterPro" id="IPR015422">
    <property type="entry name" value="PyrdxlP-dep_Trfase_small"/>
</dbReference>
<dbReference type="EMBL" id="RJQC01000001">
    <property type="protein sequence ID" value="RNM31570.1"/>
    <property type="molecule type" value="Genomic_DNA"/>
</dbReference>
<dbReference type="Proteomes" id="UP000276568">
    <property type="component" value="Unassembled WGS sequence"/>
</dbReference>
<evidence type="ECO:0000256" key="3">
    <source>
        <dbReference type="ARBA" id="ARBA00022898"/>
    </source>
</evidence>
<comment type="caution">
    <text evidence="5">The sequence shown here is derived from an EMBL/GenBank/DDBJ whole genome shotgun (WGS) entry which is preliminary data.</text>
</comment>
<dbReference type="PANTHER" id="PTHR48097:SF5">
    <property type="entry name" value="LOW SPECIFICITY L-THREONINE ALDOLASE"/>
    <property type="match status" value="1"/>
</dbReference>
<keyword evidence="5" id="KW-0808">Transferase</keyword>
<dbReference type="GO" id="GO:0016829">
    <property type="term" value="F:lyase activity"/>
    <property type="evidence" value="ECO:0007669"/>
    <property type="project" value="InterPro"/>
</dbReference>
<gene>
    <name evidence="5" type="ORF">EDX97_03150</name>
</gene>
<keyword evidence="6" id="KW-1185">Reference proteome</keyword>
<dbReference type="InterPro" id="IPR015421">
    <property type="entry name" value="PyrdxlP-dep_Trfase_major"/>
</dbReference>
<dbReference type="GO" id="GO:0008483">
    <property type="term" value="F:transaminase activity"/>
    <property type="evidence" value="ECO:0007669"/>
    <property type="project" value="UniProtKB-KW"/>
</dbReference>
<comment type="cofactor">
    <cofactor evidence="1">
        <name>pyridoxal 5'-phosphate</name>
        <dbReference type="ChEBI" id="CHEBI:597326"/>
    </cofactor>
</comment>
<dbReference type="PANTHER" id="PTHR48097">
    <property type="entry name" value="L-THREONINE ALDOLASE-RELATED"/>
    <property type="match status" value="1"/>
</dbReference>
<dbReference type="SUPFAM" id="SSF53383">
    <property type="entry name" value="PLP-dependent transferases"/>
    <property type="match status" value="1"/>
</dbReference>
<dbReference type="Pfam" id="PF01212">
    <property type="entry name" value="Beta_elim_lyase"/>
    <property type="match status" value="1"/>
</dbReference>
<evidence type="ECO:0000259" key="4">
    <source>
        <dbReference type="Pfam" id="PF01212"/>
    </source>
</evidence>
<evidence type="ECO:0000256" key="1">
    <source>
        <dbReference type="ARBA" id="ARBA00001933"/>
    </source>
</evidence>
<protein>
    <submittedName>
        <fullName evidence="5">Aminotransferase class I/II-fold pyridoxal phosphate-dependent enzyme</fullName>
    </submittedName>
</protein>
<comment type="similarity">
    <text evidence="2">Belongs to the threonine aldolase family.</text>
</comment>
<dbReference type="Gene3D" id="3.40.640.10">
    <property type="entry name" value="Type I PLP-dependent aspartate aminotransferase-like (Major domain)"/>
    <property type="match status" value="1"/>
</dbReference>